<dbReference type="EMBL" id="UINC01190221">
    <property type="protein sequence ID" value="SVE04273.1"/>
    <property type="molecule type" value="Genomic_DNA"/>
</dbReference>
<gene>
    <name evidence="1" type="ORF">METZ01_LOCUS457127</name>
</gene>
<protein>
    <recommendedName>
        <fullName evidence="2">SIR2-like domain-containing protein</fullName>
    </recommendedName>
</protein>
<accession>A0A383A9G7</accession>
<name>A0A383A9G7_9ZZZZ</name>
<reference evidence="1" key="1">
    <citation type="submission" date="2018-05" db="EMBL/GenBank/DDBJ databases">
        <authorList>
            <person name="Lanie J.A."/>
            <person name="Ng W.-L."/>
            <person name="Kazmierczak K.M."/>
            <person name="Andrzejewski T.M."/>
            <person name="Davidsen T.M."/>
            <person name="Wayne K.J."/>
            <person name="Tettelin H."/>
            <person name="Glass J.I."/>
            <person name="Rusch D."/>
            <person name="Podicherti R."/>
            <person name="Tsui H.-C.T."/>
            <person name="Winkler M.E."/>
        </authorList>
    </citation>
    <scope>NUCLEOTIDE SEQUENCE</scope>
</reference>
<sequence>MTSRLDSELSEIPDHLIREIRQGKCVAFVGAGFSAPAVPDWDTLLPRISQSTEIEDVTRDRVARLLIQERTS</sequence>
<feature type="non-terminal residue" evidence="1">
    <location>
        <position position="72"/>
    </location>
</feature>
<proteinExistence type="predicted"/>
<dbReference type="AlphaFoldDB" id="A0A383A9G7"/>
<evidence type="ECO:0008006" key="2">
    <source>
        <dbReference type="Google" id="ProtNLM"/>
    </source>
</evidence>
<organism evidence="1">
    <name type="scientific">marine metagenome</name>
    <dbReference type="NCBI Taxonomy" id="408172"/>
    <lineage>
        <taxon>unclassified sequences</taxon>
        <taxon>metagenomes</taxon>
        <taxon>ecological metagenomes</taxon>
    </lineage>
</organism>
<evidence type="ECO:0000313" key="1">
    <source>
        <dbReference type="EMBL" id="SVE04273.1"/>
    </source>
</evidence>